<dbReference type="GO" id="GO:0000287">
    <property type="term" value="F:magnesium ion binding"/>
    <property type="evidence" value="ECO:0007669"/>
    <property type="project" value="TreeGrafter"/>
</dbReference>
<dbReference type="PANTHER" id="PTHR32308">
    <property type="entry name" value="LYASE BETA SUBUNIT, PUTATIVE (AFU_ORTHOLOGUE AFUA_4G13030)-RELATED"/>
    <property type="match status" value="1"/>
</dbReference>
<dbReference type="InterPro" id="IPR011206">
    <property type="entry name" value="Citrate_lyase_beta/mcl1/mcl2"/>
</dbReference>
<evidence type="ECO:0000313" key="8">
    <source>
        <dbReference type="EMBL" id="RJK98613.1"/>
    </source>
</evidence>
<name>A0A418ZR33_9RHOB</name>
<evidence type="ECO:0000259" key="7">
    <source>
        <dbReference type="Pfam" id="PF03328"/>
    </source>
</evidence>
<keyword evidence="8" id="KW-0456">Lyase</keyword>
<evidence type="ECO:0000256" key="6">
    <source>
        <dbReference type="PIRSR" id="PIRSR015582-2"/>
    </source>
</evidence>
<dbReference type="PIRSF" id="PIRSF015582">
    <property type="entry name" value="Cit_lyase_B"/>
    <property type="match status" value="1"/>
</dbReference>
<feature type="domain" description="HpcH/HpaI aldolase/citrate lyase" evidence="7">
    <location>
        <begin position="9"/>
        <end position="209"/>
    </location>
</feature>
<dbReference type="GO" id="GO:0006107">
    <property type="term" value="P:oxaloacetate metabolic process"/>
    <property type="evidence" value="ECO:0007669"/>
    <property type="project" value="TreeGrafter"/>
</dbReference>
<dbReference type="RefSeq" id="WP_119887455.1">
    <property type="nucleotide sequence ID" value="NZ_QZEV01000114.1"/>
</dbReference>
<reference evidence="8 9" key="1">
    <citation type="submission" date="2018-09" db="EMBL/GenBank/DDBJ databases">
        <title>Paracoccus onubensis nov. sp. a moderate halophilic bacterium isolated from Gruta de las Maravillas (Aracena, Spain).</title>
        <authorList>
            <person name="Jurado V."/>
            <person name="Gutierrez-Patricio S."/>
            <person name="Gonzalez-Pimentel J.L."/>
            <person name="Laiz L."/>
            <person name="Saiz-Jimenez C."/>
        </authorList>
    </citation>
    <scope>NUCLEOTIDE SEQUENCE [LARGE SCALE GENOMIC DNA]</scope>
    <source>
        <strain evidence="8 9">DSM 19484</strain>
    </source>
</reference>
<dbReference type="GO" id="GO:0016829">
    <property type="term" value="F:lyase activity"/>
    <property type="evidence" value="ECO:0007669"/>
    <property type="project" value="UniProtKB-KW"/>
</dbReference>
<dbReference type="InterPro" id="IPR005000">
    <property type="entry name" value="Aldolase/citrate-lyase_domain"/>
</dbReference>
<protein>
    <submittedName>
        <fullName evidence="8">CoA ester lyase</fullName>
    </submittedName>
</protein>
<dbReference type="OrthoDB" id="9800547at2"/>
<gene>
    <name evidence="8" type="ORF">D3P06_15745</name>
</gene>
<dbReference type="InterPro" id="IPR015813">
    <property type="entry name" value="Pyrv/PenolPyrv_kinase-like_dom"/>
</dbReference>
<evidence type="ECO:0000256" key="3">
    <source>
        <dbReference type="ARBA" id="ARBA00022723"/>
    </source>
</evidence>
<feature type="binding site" evidence="6">
    <location>
        <position position="142"/>
    </location>
    <ligand>
        <name>Mg(2+)</name>
        <dbReference type="ChEBI" id="CHEBI:18420"/>
    </ligand>
</feature>
<comment type="cofactor">
    <cofactor evidence="1">
        <name>Mg(2+)</name>
        <dbReference type="ChEBI" id="CHEBI:18420"/>
    </cofactor>
</comment>
<dbReference type="Pfam" id="PF03328">
    <property type="entry name" value="HpcH_HpaI"/>
    <property type="match status" value="1"/>
</dbReference>
<sequence length="268" mass="28143">MDHRLSFPLFVPADRPDRFAKACAAGTDSVIIDVEDAVAPDMKSAVRRIPQTALPDRSQVRLLLRVNGVGTPWHHDDVAFARATGFDGVMLPKTDSADQVAALRAALDQGVAVIALIETVAGLAHVEEIAVAADRLAFGSIDFCEDLACANDAATLLPVRSRIAQAARLAGRPAPIDGVTVAHDDPAAVTCDARHAARIGFGGKLLIHPRQIVPARAGFLPDPEQVAWAERIVAASGGGAAISVEGEMVDTPVIARARRILQRAGASQ</sequence>
<dbReference type="SUPFAM" id="SSF51621">
    <property type="entry name" value="Phosphoenolpyruvate/pyruvate domain"/>
    <property type="match status" value="1"/>
</dbReference>
<feature type="binding site" evidence="6">
    <location>
        <position position="118"/>
    </location>
    <ligand>
        <name>Mg(2+)</name>
        <dbReference type="ChEBI" id="CHEBI:18420"/>
    </ligand>
</feature>
<accession>A0A418ZR33</accession>
<keyword evidence="4 6" id="KW-0460">Magnesium</keyword>
<proteinExistence type="inferred from homology"/>
<keyword evidence="9" id="KW-1185">Reference proteome</keyword>
<dbReference type="Gene3D" id="3.20.20.60">
    <property type="entry name" value="Phosphoenolpyruvate-binding domains"/>
    <property type="match status" value="1"/>
</dbReference>
<dbReference type="AlphaFoldDB" id="A0A418ZR33"/>
<organism evidence="8 9">
    <name type="scientific">Paracoccus aestuarii</name>
    <dbReference type="NCBI Taxonomy" id="453842"/>
    <lineage>
        <taxon>Bacteria</taxon>
        <taxon>Pseudomonadati</taxon>
        <taxon>Pseudomonadota</taxon>
        <taxon>Alphaproteobacteria</taxon>
        <taxon>Rhodobacterales</taxon>
        <taxon>Paracoccaceae</taxon>
        <taxon>Paracoccus</taxon>
    </lineage>
</organism>
<dbReference type="InterPro" id="IPR040442">
    <property type="entry name" value="Pyrv_kinase-like_dom_sf"/>
</dbReference>
<evidence type="ECO:0000256" key="1">
    <source>
        <dbReference type="ARBA" id="ARBA00001946"/>
    </source>
</evidence>
<evidence type="ECO:0000256" key="5">
    <source>
        <dbReference type="PIRSR" id="PIRSR015582-1"/>
    </source>
</evidence>
<comment type="similarity">
    <text evidence="2">Belongs to the HpcH/HpaI aldolase family.</text>
</comment>
<comment type="caution">
    <text evidence="8">The sequence shown here is derived from an EMBL/GenBank/DDBJ whole genome shotgun (WGS) entry which is preliminary data.</text>
</comment>
<evidence type="ECO:0000256" key="2">
    <source>
        <dbReference type="ARBA" id="ARBA00005568"/>
    </source>
</evidence>
<feature type="binding site" evidence="5">
    <location>
        <position position="118"/>
    </location>
    <ligand>
        <name>substrate</name>
    </ligand>
</feature>
<dbReference type="PANTHER" id="PTHR32308:SF10">
    <property type="entry name" value="CITRATE LYASE SUBUNIT BETA"/>
    <property type="match status" value="1"/>
</dbReference>
<feature type="binding site" evidence="5">
    <location>
        <position position="65"/>
    </location>
    <ligand>
        <name>substrate</name>
    </ligand>
</feature>
<evidence type="ECO:0000256" key="4">
    <source>
        <dbReference type="ARBA" id="ARBA00022842"/>
    </source>
</evidence>
<dbReference type="Proteomes" id="UP000285530">
    <property type="component" value="Unassembled WGS sequence"/>
</dbReference>
<keyword evidence="3 6" id="KW-0479">Metal-binding</keyword>
<evidence type="ECO:0000313" key="9">
    <source>
        <dbReference type="Proteomes" id="UP000285530"/>
    </source>
</evidence>
<dbReference type="EMBL" id="QZEV01000114">
    <property type="protein sequence ID" value="RJK98613.1"/>
    <property type="molecule type" value="Genomic_DNA"/>
</dbReference>